<evidence type="ECO:0000256" key="1">
    <source>
        <dbReference type="SAM" id="Phobius"/>
    </source>
</evidence>
<sequence length="42" mass="4855">MADHWLQFYLDVLTPTPLIIVVCLIDCYYVHALAVCLRLSTM</sequence>
<accession>A0A0A9A525</accession>
<dbReference type="EMBL" id="GBRH01251689">
    <property type="protein sequence ID" value="JAD46206.1"/>
    <property type="molecule type" value="Transcribed_RNA"/>
</dbReference>
<organism evidence="2">
    <name type="scientific">Arundo donax</name>
    <name type="common">Giant reed</name>
    <name type="synonym">Donax arundinaceus</name>
    <dbReference type="NCBI Taxonomy" id="35708"/>
    <lineage>
        <taxon>Eukaryota</taxon>
        <taxon>Viridiplantae</taxon>
        <taxon>Streptophyta</taxon>
        <taxon>Embryophyta</taxon>
        <taxon>Tracheophyta</taxon>
        <taxon>Spermatophyta</taxon>
        <taxon>Magnoliopsida</taxon>
        <taxon>Liliopsida</taxon>
        <taxon>Poales</taxon>
        <taxon>Poaceae</taxon>
        <taxon>PACMAD clade</taxon>
        <taxon>Arundinoideae</taxon>
        <taxon>Arundineae</taxon>
        <taxon>Arundo</taxon>
    </lineage>
</organism>
<reference evidence="2" key="1">
    <citation type="submission" date="2014-09" db="EMBL/GenBank/DDBJ databases">
        <authorList>
            <person name="Magalhaes I.L.F."/>
            <person name="Oliveira U."/>
            <person name="Santos F.R."/>
            <person name="Vidigal T.H.D.A."/>
            <person name="Brescovit A.D."/>
            <person name="Santos A.J."/>
        </authorList>
    </citation>
    <scope>NUCLEOTIDE SEQUENCE</scope>
    <source>
        <tissue evidence="2">Shoot tissue taken approximately 20 cm above the soil surface</tissue>
    </source>
</reference>
<protein>
    <submittedName>
        <fullName evidence="2">Uncharacterized protein</fullName>
    </submittedName>
</protein>
<dbReference type="AlphaFoldDB" id="A0A0A9A525"/>
<name>A0A0A9A525_ARUDO</name>
<keyword evidence="1" id="KW-0472">Membrane</keyword>
<feature type="transmembrane region" description="Helical" evidence="1">
    <location>
        <begin position="18"/>
        <end position="39"/>
    </location>
</feature>
<keyword evidence="1" id="KW-0812">Transmembrane</keyword>
<proteinExistence type="predicted"/>
<reference evidence="2" key="2">
    <citation type="journal article" date="2015" name="Data Brief">
        <title>Shoot transcriptome of the giant reed, Arundo donax.</title>
        <authorList>
            <person name="Barrero R.A."/>
            <person name="Guerrero F.D."/>
            <person name="Moolhuijzen P."/>
            <person name="Goolsby J.A."/>
            <person name="Tidwell J."/>
            <person name="Bellgard S.E."/>
            <person name="Bellgard M.I."/>
        </authorList>
    </citation>
    <scope>NUCLEOTIDE SEQUENCE</scope>
    <source>
        <tissue evidence="2">Shoot tissue taken approximately 20 cm above the soil surface</tissue>
    </source>
</reference>
<evidence type="ECO:0000313" key="2">
    <source>
        <dbReference type="EMBL" id="JAD46206.1"/>
    </source>
</evidence>
<keyword evidence="1" id="KW-1133">Transmembrane helix</keyword>